<evidence type="ECO:0000256" key="2">
    <source>
        <dbReference type="ARBA" id="ARBA00022481"/>
    </source>
</evidence>
<dbReference type="CDD" id="cd14824">
    <property type="entry name" value="Longin"/>
    <property type="match status" value="1"/>
</dbReference>
<dbReference type="Pfam" id="PF13774">
    <property type="entry name" value="Longin"/>
    <property type="match status" value="1"/>
</dbReference>
<dbReference type="PROSITE" id="PS50859">
    <property type="entry name" value="LONGIN"/>
    <property type="match status" value="1"/>
</dbReference>
<dbReference type="EMBL" id="CAJNOR010000026">
    <property type="protein sequence ID" value="CAF0760783.1"/>
    <property type="molecule type" value="Genomic_DNA"/>
</dbReference>
<keyword evidence="2" id="KW-0488">Methylation</keyword>
<dbReference type="PANTHER" id="PTHR45806">
    <property type="entry name" value="SYNAPTOBREVIN HOMOLOG YKT6"/>
    <property type="match status" value="1"/>
</dbReference>
<evidence type="ECO:0000256" key="4">
    <source>
        <dbReference type="ARBA" id="ARBA00023139"/>
    </source>
</evidence>
<keyword evidence="3" id="KW-0472">Membrane</keyword>
<dbReference type="Proteomes" id="UP000663828">
    <property type="component" value="Unassembled WGS sequence"/>
</dbReference>
<dbReference type="SUPFAM" id="SSF58038">
    <property type="entry name" value="SNARE fusion complex"/>
    <property type="match status" value="1"/>
</dbReference>
<evidence type="ECO:0000256" key="3">
    <source>
        <dbReference type="ARBA" id="ARBA00023136"/>
    </source>
</evidence>
<evidence type="ECO:0000256" key="5">
    <source>
        <dbReference type="ARBA" id="ARBA00023288"/>
    </source>
</evidence>
<feature type="domain" description="V-SNARE coiled-coil homology" evidence="10">
    <location>
        <begin position="692"/>
        <end position="752"/>
    </location>
</feature>
<evidence type="ECO:0000256" key="7">
    <source>
        <dbReference type="ARBA" id="ARBA00046278"/>
    </source>
</evidence>
<accession>A0A813PYU8</accession>
<dbReference type="InterPro" id="IPR042855">
    <property type="entry name" value="V_SNARE_CC"/>
</dbReference>
<evidence type="ECO:0000313" key="11">
    <source>
        <dbReference type="EMBL" id="CAF0760783.1"/>
    </source>
</evidence>
<evidence type="ECO:0000313" key="12">
    <source>
        <dbReference type="Proteomes" id="UP000663828"/>
    </source>
</evidence>
<dbReference type="Gene3D" id="1.20.5.110">
    <property type="match status" value="1"/>
</dbReference>
<sequence>MTCQHPRCSLPIHSICSNHCFWSLCSHHLDEHRTILINEFEQIVQDLIKPTNVLSKSVEQTKENMTKDQQLEFDLLERSHQNQIQKFDQRLIAISRLQIQHNQMCEHLVKIKNNETSLTQDDFQKVDKLIQEINQHKTLPTDFDISRREKQVQSNDCPLKSLNVYGLHASHNVRLCTHQKRSRDLYNHFRYYHQLTKDYANILQNAVLDNLDPKKTVLFPADAVITDVHKKYPCPFQDASVSRGVHNKRISMTCEHPRCSSDIFSRCTNHCKKNVCLEHLIEHGDAFLHDFTNLMDRLDKAVTCLAQVTTDTATAITERHQRDISRINRIYDEQQETLRKRLAFAEEANAFVKDKESLLAKSTFAQHDVEQINMYTVEIKNFTINKQDSKPFIPQPLDTLDSKMFQCPLTKPNVFGITSEHKIRFDCDGAYHLKYNIVKHFEYYHRMIPECALRLRNAIVDDRLPPETKLFSNTEVLFNREYRSDCPLTDPTNIYGANATVSTLLHIPCSKKQLTLPSMQNHFHLYHKMRYDVAKKIVDAMKKTPNLSSTMKLLAIFVLHKEGDKKVKILQDEFNLDSFGYFERRSVQPLLVFSARTVTERTAINTRQSVEADQNVNAMVHVYVRSDGLASVIVSDGEYPQRVAHTLLSKVMDDFTSVNPPSTWAGMAEQSGKMASLGETLRKYQNPQEADPLMRLQKDLDDTKDILKNTLVNVLERGEKIDDLVARSNDLSFEAKAFYKTARKTNRCCTLF</sequence>
<dbReference type="SMART" id="SM01270">
    <property type="entry name" value="Longin"/>
    <property type="match status" value="1"/>
</dbReference>
<dbReference type="GO" id="GO:0006888">
    <property type="term" value="P:endoplasmic reticulum to Golgi vesicle-mediated transport"/>
    <property type="evidence" value="ECO:0007669"/>
    <property type="project" value="TreeGrafter"/>
</dbReference>
<protein>
    <submittedName>
        <fullName evidence="11">Uncharacterized protein</fullName>
    </submittedName>
</protein>
<evidence type="ECO:0000256" key="8">
    <source>
        <dbReference type="PROSITE-ProRule" id="PRU00290"/>
    </source>
</evidence>
<dbReference type="InterPro" id="IPR010908">
    <property type="entry name" value="Longin_dom"/>
</dbReference>
<dbReference type="PROSITE" id="PS50892">
    <property type="entry name" value="V_SNARE"/>
    <property type="match status" value="1"/>
</dbReference>
<dbReference type="SUPFAM" id="SSF64356">
    <property type="entry name" value="SNARE-like"/>
    <property type="match status" value="1"/>
</dbReference>
<proteinExistence type="inferred from homology"/>
<dbReference type="GO" id="GO:0005484">
    <property type="term" value="F:SNAP receptor activity"/>
    <property type="evidence" value="ECO:0007669"/>
    <property type="project" value="TreeGrafter"/>
</dbReference>
<dbReference type="Pfam" id="PF00957">
    <property type="entry name" value="Synaptobrevin"/>
    <property type="match status" value="1"/>
</dbReference>
<keyword evidence="5" id="KW-0449">Lipoprotein</keyword>
<keyword evidence="6" id="KW-0636">Prenylation</keyword>
<dbReference type="AlphaFoldDB" id="A0A813PYU8"/>
<dbReference type="GO" id="GO:0005794">
    <property type="term" value="C:Golgi apparatus"/>
    <property type="evidence" value="ECO:0007669"/>
    <property type="project" value="TreeGrafter"/>
</dbReference>
<gene>
    <name evidence="11" type="ORF">XAT740_LOCUS924</name>
</gene>
<comment type="caution">
    <text evidence="11">The sequence shown here is derived from an EMBL/GenBank/DDBJ whole genome shotgun (WGS) entry which is preliminary data.</text>
</comment>
<keyword evidence="12" id="KW-1185">Reference proteome</keyword>
<feature type="domain" description="Longin" evidence="9">
    <location>
        <begin position="558"/>
        <end position="655"/>
    </location>
</feature>
<organism evidence="11 12">
    <name type="scientific">Adineta ricciae</name>
    <name type="common">Rotifer</name>
    <dbReference type="NCBI Taxonomy" id="249248"/>
    <lineage>
        <taxon>Eukaryota</taxon>
        <taxon>Metazoa</taxon>
        <taxon>Spiralia</taxon>
        <taxon>Gnathifera</taxon>
        <taxon>Rotifera</taxon>
        <taxon>Eurotatoria</taxon>
        <taxon>Bdelloidea</taxon>
        <taxon>Adinetida</taxon>
        <taxon>Adinetidae</taxon>
        <taxon>Adineta</taxon>
    </lineage>
</organism>
<comment type="subcellular location">
    <subcellularLocation>
        <location evidence="7">Endomembrane system</location>
        <topology evidence="7">Lipid-anchor</topology>
        <orientation evidence="7">Cytoplasmic side</orientation>
    </subcellularLocation>
</comment>
<dbReference type="PANTHER" id="PTHR45806:SF1">
    <property type="entry name" value="SYNAPTOBREVIN HOMOLOG YKT6"/>
    <property type="match status" value="1"/>
</dbReference>
<dbReference type="InterPro" id="IPR011012">
    <property type="entry name" value="Longin-like_dom_sf"/>
</dbReference>
<keyword evidence="8" id="KW-0175">Coiled coil</keyword>
<dbReference type="Gene3D" id="3.30.450.50">
    <property type="entry name" value="Longin domain"/>
    <property type="match status" value="1"/>
</dbReference>
<evidence type="ECO:0000256" key="6">
    <source>
        <dbReference type="ARBA" id="ARBA00023289"/>
    </source>
</evidence>
<evidence type="ECO:0000259" key="9">
    <source>
        <dbReference type="PROSITE" id="PS50859"/>
    </source>
</evidence>
<keyword evidence="4" id="KW-0564">Palmitate</keyword>
<name>A0A813PYU8_ADIRI</name>
<comment type="similarity">
    <text evidence="1">Belongs to the synaptobrevin family.</text>
</comment>
<reference evidence="11" key="1">
    <citation type="submission" date="2021-02" db="EMBL/GenBank/DDBJ databases">
        <authorList>
            <person name="Nowell W R."/>
        </authorList>
    </citation>
    <scope>NUCLEOTIDE SEQUENCE</scope>
</reference>
<evidence type="ECO:0000259" key="10">
    <source>
        <dbReference type="PROSITE" id="PS50892"/>
    </source>
</evidence>
<evidence type="ECO:0000256" key="1">
    <source>
        <dbReference type="ARBA" id="ARBA00008025"/>
    </source>
</evidence>